<feature type="transmembrane region" description="Helical" evidence="1">
    <location>
        <begin position="456"/>
        <end position="477"/>
    </location>
</feature>
<feature type="transmembrane region" description="Helical" evidence="1">
    <location>
        <begin position="484"/>
        <end position="505"/>
    </location>
</feature>
<name>A0A0J1FSZ7_9FIRM</name>
<dbReference type="EMBL" id="LDZY01000005">
    <property type="protein sequence ID" value="KLU66427.1"/>
    <property type="molecule type" value="Genomic_DNA"/>
</dbReference>
<keyword evidence="1" id="KW-1133">Transmembrane helix</keyword>
<feature type="transmembrane region" description="Helical" evidence="1">
    <location>
        <begin position="425"/>
        <end position="444"/>
    </location>
</feature>
<feature type="transmembrane region" description="Helical" evidence="1">
    <location>
        <begin position="395"/>
        <end position="413"/>
    </location>
</feature>
<evidence type="ECO:0000256" key="1">
    <source>
        <dbReference type="SAM" id="Phobius"/>
    </source>
</evidence>
<dbReference type="AlphaFoldDB" id="A0A0J1FSZ7"/>
<sequence>MDAAIISQGISLIRWGLAFIMMYVMFPIIIFPAEGNGMLERIFFRYIQMVSLTLVIVYLLVSLKLYESLSFLMVIIIFTIFLRVPRDYRKNGFQEVRYVILSRVFDYLDGTFKPLVDRQMLSRKISEAKNELYRTLCSVNLFQYVLLLIILIASGYLRFYDTLQHAAPAMSDSYVTLAWSKYIDENMLFHDGIYPQGFYIYLSILHKFAAIDPLYVMKYTGPLNNGIITTIGIYLFVRGVTGDGLAGLVSAFVYGVLGGVLPAGWDRQGASLSQEFGSVFLFPTFMFALAYFQTRRKSYLWTVVAALIALGLIHTLILAYVWLGLLCMAFANLLCEFRKSLKLVAGLVIGGIASGFLAGLQVLIGWFEGKGFHSTSLEFLTQATQTKVPIPSLTYIDKLAIVGFVAFFLITLVKSRDTFNRVSSLFLLFLSGSSLVLYLIIGPMSGSELLSVRSSVMWALVEPIGVGLIVAAVLRILYSLGPKLIITIIMTITVICFFAWGVIYYKPSPAQPYKMQYDMEINEYLRISKEFAPAEWTLVGSEDEYDLALGRGWDIYIGDFLKWYNPESAKLVKTDGGKYEPLVAKDLFIFLQKKLFRVEGEAMKPILLQREKNYLALEKWIEKYSKVHNNCDIYYEDNYIVIYHIHDLKAD</sequence>
<dbReference type="RefSeq" id="WP_047809680.1">
    <property type="nucleotide sequence ID" value="NZ_LDZY01000005.1"/>
</dbReference>
<feature type="transmembrane region" description="Helical" evidence="1">
    <location>
        <begin position="343"/>
        <end position="367"/>
    </location>
</feature>
<feature type="transmembrane region" description="Helical" evidence="1">
    <location>
        <begin position="132"/>
        <end position="157"/>
    </location>
</feature>
<feature type="transmembrane region" description="Helical" evidence="1">
    <location>
        <begin position="223"/>
        <end position="240"/>
    </location>
</feature>
<keyword evidence="1" id="KW-0812">Transmembrane</keyword>
<organism evidence="2 3">
    <name type="scientific">Desulfosporosinus acididurans</name>
    <dbReference type="NCBI Taxonomy" id="476652"/>
    <lineage>
        <taxon>Bacteria</taxon>
        <taxon>Bacillati</taxon>
        <taxon>Bacillota</taxon>
        <taxon>Clostridia</taxon>
        <taxon>Eubacteriales</taxon>
        <taxon>Desulfitobacteriaceae</taxon>
        <taxon>Desulfosporosinus</taxon>
    </lineage>
</organism>
<comment type="caution">
    <text evidence="2">The sequence shown here is derived from an EMBL/GenBank/DDBJ whole genome shotgun (WGS) entry which is preliminary data.</text>
</comment>
<evidence type="ECO:0000313" key="3">
    <source>
        <dbReference type="Proteomes" id="UP000036356"/>
    </source>
</evidence>
<keyword evidence="3" id="KW-1185">Reference proteome</keyword>
<feature type="transmembrane region" description="Helical" evidence="1">
    <location>
        <begin position="67"/>
        <end position="84"/>
    </location>
</feature>
<evidence type="ECO:0000313" key="2">
    <source>
        <dbReference type="EMBL" id="KLU66427.1"/>
    </source>
</evidence>
<dbReference type="PATRIC" id="fig|476652.3.peg.1888"/>
<evidence type="ECO:0008006" key="4">
    <source>
        <dbReference type="Google" id="ProtNLM"/>
    </source>
</evidence>
<feature type="transmembrane region" description="Helical" evidence="1">
    <location>
        <begin position="12"/>
        <end position="31"/>
    </location>
</feature>
<feature type="transmembrane region" description="Helical" evidence="1">
    <location>
        <begin position="246"/>
        <end position="264"/>
    </location>
</feature>
<proteinExistence type="predicted"/>
<keyword evidence="1" id="KW-0472">Membrane</keyword>
<feature type="transmembrane region" description="Helical" evidence="1">
    <location>
        <begin position="299"/>
        <end position="331"/>
    </location>
</feature>
<feature type="transmembrane region" description="Helical" evidence="1">
    <location>
        <begin position="43"/>
        <end position="61"/>
    </location>
</feature>
<reference evidence="2 3" key="1">
    <citation type="submission" date="2015-06" db="EMBL/GenBank/DDBJ databases">
        <title>Draft genome of the moderately acidophilic sulfate reducer Candidatus Desulfosporosinus acididurans strain M1.</title>
        <authorList>
            <person name="Poehlein A."/>
            <person name="Petzsch P."/>
            <person name="Johnson B.D."/>
            <person name="Schloemann M."/>
            <person name="Daniel R."/>
            <person name="Muehling M."/>
        </authorList>
    </citation>
    <scope>NUCLEOTIDE SEQUENCE [LARGE SCALE GENOMIC DNA]</scope>
    <source>
        <strain evidence="2 3">M1</strain>
    </source>
</reference>
<protein>
    <recommendedName>
        <fullName evidence="4">Glycosyltransferase RgtA/B/C/D-like domain-containing protein</fullName>
    </recommendedName>
</protein>
<dbReference type="Proteomes" id="UP000036356">
    <property type="component" value="Unassembled WGS sequence"/>
</dbReference>
<dbReference type="STRING" id="476652.DEAC_c18260"/>
<feature type="transmembrane region" description="Helical" evidence="1">
    <location>
        <begin position="276"/>
        <end position="293"/>
    </location>
</feature>
<accession>A0A0J1FSZ7</accession>
<gene>
    <name evidence="2" type="ORF">DEAC_c18260</name>
</gene>